<sequence>MTRLPAPDVTDRAFWTSERMGSALASAVENAASALGTPWPEARVAQFARFWRDGDRKDYEGNVIARQHRLTYATLAALHTGDERFLDEVIDGVILLCEQSTWCWAAHEHSWERNGYVVPDVTDPCLDLGAGEVAGQLAWVDHLLGPAVDERAPGVRARIRHEARQRVLRPFTDRRDWWWLGIEQPLMNWSPWIQSNVLAAALALEDDAARRHHIVELVDQGIAAYWDSLPADGGIDEGYHYWWQGAARAQEAQDLLDHARARHAPAGPVRAHGSADGPSGASSDGDGDGSRAASGAAEVRAETIRQIIAFPHRMFLGRDWYVGVADSPARPIWTWPWNLVHSWARRVGDDDAARHAASYRGRPEILWDERVTLSRAVLMLCDDDWNALSAGATPPLVGEVWLPETQVALARSRPGAVEGVAVFVKGGHNGENHNHNDVGEVMVALDGVPVVVDAGKPTYRAGTFGDERYEQWPIRSAWHNVPQVRGAEQCAGPEFAARSMTVAPPGTPDGSWTARLDLAGAYAVDGLVAWWREVTLDRATESVTVRDAWSFSEDARRGIPAAVEHAAATPSRAAPGGDRPTVLHWLLAGDVDLDATSGRATVRHAAGRPDPEVRSLRITWDPEAADAALDVREIDDDELSAVWGERLTRLSLIPRDQSHGGALAVGFALA</sequence>
<evidence type="ECO:0000256" key="1">
    <source>
        <dbReference type="ARBA" id="ARBA00004196"/>
    </source>
</evidence>
<protein>
    <recommendedName>
        <fullName evidence="3">Heparinase II/III-like C-terminal domain-containing protein</fullName>
    </recommendedName>
</protein>
<evidence type="ECO:0000256" key="2">
    <source>
        <dbReference type="SAM" id="MobiDB-lite"/>
    </source>
</evidence>
<dbReference type="InterPro" id="IPR012480">
    <property type="entry name" value="Hepar_II_III_C"/>
</dbReference>
<feature type="domain" description="Heparinase II/III-like C-terminal" evidence="3">
    <location>
        <begin position="422"/>
        <end position="602"/>
    </location>
</feature>
<dbReference type="Pfam" id="PF07940">
    <property type="entry name" value="Hepar_II_III_C"/>
    <property type="match status" value="1"/>
</dbReference>
<proteinExistence type="predicted"/>
<organism evidence="4 5">
    <name type="scientific">Myceligenerans indicum</name>
    <dbReference type="NCBI Taxonomy" id="2593663"/>
    <lineage>
        <taxon>Bacteria</taxon>
        <taxon>Bacillati</taxon>
        <taxon>Actinomycetota</taxon>
        <taxon>Actinomycetes</taxon>
        <taxon>Micrococcales</taxon>
        <taxon>Promicromonosporaceae</taxon>
        <taxon>Myceligenerans</taxon>
    </lineage>
</organism>
<feature type="compositionally biased region" description="Low complexity" evidence="2">
    <location>
        <begin position="274"/>
        <end position="296"/>
    </location>
</feature>
<dbReference type="InterPro" id="IPR008929">
    <property type="entry name" value="Chondroitin_lyas"/>
</dbReference>
<comment type="subcellular location">
    <subcellularLocation>
        <location evidence="1">Cell envelope</location>
    </subcellularLocation>
</comment>
<dbReference type="RefSeq" id="WP_201851367.1">
    <property type="nucleotide sequence ID" value="NZ_JABBYC010000091.1"/>
</dbReference>
<reference evidence="4 5" key="1">
    <citation type="journal article" date="2021" name="Arch. Microbiol.">
        <title>Myceligenerans indicum sp. nov., an actinobacterium isolated from mangrove sediment of Sundarbans, India.</title>
        <authorList>
            <person name="Asha K."/>
            <person name="Bhadury P."/>
        </authorList>
    </citation>
    <scope>NUCLEOTIDE SEQUENCE [LARGE SCALE GENOMIC DNA]</scope>
    <source>
        <strain evidence="4 5">I2</strain>
    </source>
</reference>
<dbReference type="Gene3D" id="2.70.98.70">
    <property type="match status" value="1"/>
</dbReference>
<feature type="region of interest" description="Disordered" evidence="2">
    <location>
        <begin position="266"/>
        <end position="296"/>
    </location>
</feature>
<evidence type="ECO:0000313" key="4">
    <source>
        <dbReference type="EMBL" id="MBL0888838.1"/>
    </source>
</evidence>
<dbReference type="EMBL" id="JABBYC010000091">
    <property type="protein sequence ID" value="MBL0888838.1"/>
    <property type="molecule type" value="Genomic_DNA"/>
</dbReference>
<keyword evidence="5" id="KW-1185">Reference proteome</keyword>
<dbReference type="Proteomes" id="UP000675409">
    <property type="component" value="Unassembled WGS sequence"/>
</dbReference>
<comment type="caution">
    <text evidence="4">The sequence shown here is derived from an EMBL/GenBank/DDBJ whole genome shotgun (WGS) entry which is preliminary data.</text>
</comment>
<evidence type="ECO:0000259" key="3">
    <source>
        <dbReference type="Pfam" id="PF07940"/>
    </source>
</evidence>
<name>A0ABS1LS58_9MICO</name>
<dbReference type="SUPFAM" id="SSF48230">
    <property type="entry name" value="Chondroitin AC/alginate lyase"/>
    <property type="match status" value="1"/>
</dbReference>
<accession>A0ABS1LS58</accession>
<evidence type="ECO:0000313" key="5">
    <source>
        <dbReference type="Proteomes" id="UP000675409"/>
    </source>
</evidence>
<gene>
    <name evidence="4" type="ORF">HGK34_21610</name>
</gene>
<dbReference type="Gene3D" id="1.50.10.100">
    <property type="entry name" value="Chondroitin AC/alginate lyase"/>
    <property type="match status" value="1"/>
</dbReference>